<feature type="region of interest" description="Disordered" evidence="1">
    <location>
        <begin position="567"/>
        <end position="610"/>
    </location>
</feature>
<gene>
    <name evidence="2" type="ORF">Tco_0839793</name>
</gene>
<comment type="caution">
    <text evidence="2">The sequence shown here is derived from an EMBL/GenBank/DDBJ whole genome shotgun (WGS) entry which is preliminary data.</text>
</comment>
<dbReference type="GO" id="GO:0006508">
    <property type="term" value="P:proteolysis"/>
    <property type="evidence" value="ECO:0007669"/>
    <property type="project" value="UniProtKB-KW"/>
</dbReference>
<dbReference type="Gene3D" id="3.40.395.10">
    <property type="entry name" value="Adenoviral Proteinase, Chain A"/>
    <property type="match status" value="1"/>
</dbReference>
<feature type="region of interest" description="Disordered" evidence="1">
    <location>
        <begin position="626"/>
        <end position="648"/>
    </location>
</feature>
<evidence type="ECO:0000313" key="3">
    <source>
        <dbReference type="Proteomes" id="UP001151760"/>
    </source>
</evidence>
<feature type="region of interest" description="Disordered" evidence="1">
    <location>
        <begin position="173"/>
        <end position="263"/>
    </location>
</feature>
<dbReference type="EMBL" id="BQNB010012578">
    <property type="protein sequence ID" value="GJT05331.1"/>
    <property type="molecule type" value="Genomic_DNA"/>
</dbReference>
<keyword evidence="2" id="KW-0378">Hydrolase</keyword>
<reference evidence="2" key="1">
    <citation type="journal article" date="2022" name="Int. J. Mol. Sci.">
        <title>Draft Genome of Tanacetum Coccineum: Genomic Comparison of Closely Related Tanacetum-Family Plants.</title>
        <authorList>
            <person name="Yamashiro T."/>
            <person name="Shiraishi A."/>
            <person name="Nakayama K."/>
            <person name="Satake H."/>
        </authorList>
    </citation>
    <scope>NUCLEOTIDE SEQUENCE</scope>
</reference>
<keyword evidence="3" id="KW-1185">Reference proteome</keyword>
<feature type="compositionally biased region" description="Basic and acidic residues" evidence="1">
    <location>
        <begin position="173"/>
        <end position="236"/>
    </location>
</feature>
<dbReference type="GO" id="GO:0008233">
    <property type="term" value="F:peptidase activity"/>
    <property type="evidence" value="ECO:0007669"/>
    <property type="project" value="UniProtKB-KW"/>
</dbReference>
<reference evidence="2" key="2">
    <citation type="submission" date="2022-01" db="EMBL/GenBank/DDBJ databases">
        <authorList>
            <person name="Yamashiro T."/>
            <person name="Shiraishi A."/>
            <person name="Satake H."/>
            <person name="Nakayama K."/>
        </authorList>
    </citation>
    <scope>NUCLEOTIDE SEQUENCE</scope>
</reference>
<sequence>MSVIPRIFEKCEKLAVLSVVVDKSVKLSGLSKVVERAIERAVESVTVPDVKLAGVESDIVHAGTMYLSDADILMGNTVSVNENPAAGVKSSISYVRNLKGLRRPGDGKKNKLAVGKSSVDKEADVVQEDPTNMVIRNVLTQLDNAPDVENVKGNAPDVEKLVEKKSGKAAVAEKKSGKEAVAEKVSGKDSGKDKSMAVVDKDSGKKKSSVVEKDKSKDSGEVQENELKPKPKPEIKRKIKPKAKGSEVVNRKRKVSDLDSDSPSVDPDVVRMVISQLSKIKSEEFDDESVKKGKKKLISLEEAAHQQYLLDFPLIHSRTNPLSLFNTIQNADMSVFLDSIGFSSFINFSIEKLPMKLGMYVVSNFKDYKLSLSSGNEIEVTPFKIHEILDAGRGELCLDVVKRIQADTVISKIDWCGYVYHCLGDHKVPTGCNNYLGPLTFLILLYLDSTNFKRLPVIRTQPSLKNWTTYLMKQRQDKELEDDVLGKLDLLSELTEDEVKESEGFIDLKKEDFLQKAHQKLSLICAERLLFEDYMKKASVENSRDGMFSDLCEKYFSIFKDPISFEVDGDGNGNDDGDLNGDDDDDVNGDDGVDKKDPSENEKNPLGSNESFSFSKITLAILNDSYSSQTEPDSSQTEPVADGIPEDVNTAEEGVDCEDCDIMSSPEEYLQWLSKNVYEVGESCDAITDEYLYGDLFGDNVEAREAIAKLANTENVATPEILLTQKEVLTPSIVSPYMNRRKTNVLSKITKTEFVVANSLFAMEGDKIENAFEASFGEFTLYGCRLNLETLSPGLFLDSEVIDYWGAILNYEERFRVDDSKSRHFFPTGCITKTMLDGTLKSFDDKWARFSDQVDAQFKGNEGGKGLEGIDLVFFQICNSAHFYVVVFSLSKTTSMTILDNRPGKYDLKYKEVCDLLKKLFSRYLKMHEHARNSVVARVKQTIPSLKWKTMQNVRDCELFTMVHMEYFNGGSISEFDFGLAV</sequence>
<organism evidence="2 3">
    <name type="scientific">Tanacetum coccineum</name>
    <dbReference type="NCBI Taxonomy" id="301880"/>
    <lineage>
        <taxon>Eukaryota</taxon>
        <taxon>Viridiplantae</taxon>
        <taxon>Streptophyta</taxon>
        <taxon>Embryophyta</taxon>
        <taxon>Tracheophyta</taxon>
        <taxon>Spermatophyta</taxon>
        <taxon>Magnoliopsida</taxon>
        <taxon>eudicotyledons</taxon>
        <taxon>Gunneridae</taxon>
        <taxon>Pentapetalae</taxon>
        <taxon>asterids</taxon>
        <taxon>campanulids</taxon>
        <taxon>Asterales</taxon>
        <taxon>Asteraceae</taxon>
        <taxon>Asteroideae</taxon>
        <taxon>Anthemideae</taxon>
        <taxon>Anthemidinae</taxon>
        <taxon>Tanacetum</taxon>
    </lineage>
</organism>
<feature type="compositionally biased region" description="Acidic residues" evidence="1">
    <location>
        <begin position="567"/>
        <end position="591"/>
    </location>
</feature>
<keyword evidence="2" id="KW-0645">Protease</keyword>
<dbReference type="InterPro" id="IPR038765">
    <property type="entry name" value="Papain-like_cys_pep_sf"/>
</dbReference>
<feature type="compositionally biased region" description="Basic and acidic residues" evidence="1">
    <location>
        <begin position="592"/>
        <end position="603"/>
    </location>
</feature>
<dbReference type="SUPFAM" id="SSF54001">
    <property type="entry name" value="Cysteine proteinases"/>
    <property type="match status" value="1"/>
</dbReference>
<proteinExistence type="predicted"/>
<accession>A0ABQ5ARN0</accession>
<evidence type="ECO:0000256" key="1">
    <source>
        <dbReference type="SAM" id="MobiDB-lite"/>
    </source>
</evidence>
<name>A0ABQ5ARN0_9ASTR</name>
<feature type="compositionally biased region" description="Polar residues" evidence="1">
    <location>
        <begin position="626"/>
        <end position="638"/>
    </location>
</feature>
<evidence type="ECO:0000313" key="2">
    <source>
        <dbReference type="EMBL" id="GJT05331.1"/>
    </source>
</evidence>
<protein>
    <submittedName>
        <fullName evidence="2">Ulp1 protease family, C-terminal catalytic domain-containing protein</fullName>
    </submittedName>
</protein>
<dbReference type="Proteomes" id="UP001151760">
    <property type="component" value="Unassembled WGS sequence"/>
</dbReference>